<dbReference type="EMBL" id="JARBHB010000008">
    <property type="protein sequence ID" value="KAJ8876864.1"/>
    <property type="molecule type" value="Genomic_DNA"/>
</dbReference>
<comment type="caution">
    <text evidence="2">The sequence shown here is derived from an EMBL/GenBank/DDBJ whole genome shotgun (WGS) entry which is preliminary data.</text>
</comment>
<reference evidence="2 3" key="1">
    <citation type="submission" date="2023-02" db="EMBL/GenBank/DDBJ databases">
        <title>LHISI_Scaffold_Assembly.</title>
        <authorList>
            <person name="Stuart O.P."/>
            <person name="Cleave R."/>
            <person name="Magrath M.J.L."/>
            <person name="Mikheyev A.S."/>
        </authorList>
    </citation>
    <scope>NUCLEOTIDE SEQUENCE [LARGE SCALE GENOMIC DNA]</scope>
    <source>
        <strain evidence="2">Daus_M_001</strain>
        <tissue evidence="2">Leg muscle</tissue>
    </source>
</reference>
<organism evidence="2 3">
    <name type="scientific">Dryococelus australis</name>
    <dbReference type="NCBI Taxonomy" id="614101"/>
    <lineage>
        <taxon>Eukaryota</taxon>
        <taxon>Metazoa</taxon>
        <taxon>Ecdysozoa</taxon>
        <taxon>Arthropoda</taxon>
        <taxon>Hexapoda</taxon>
        <taxon>Insecta</taxon>
        <taxon>Pterygota</taxon>
        <taxon>Neoptera</taxon>
        <taxon>Polyneoptera</taxon>
        <taxon>Phasmatodea</taxon>
        <taxon>Verophasmatodea</taxon>
        <taxon>Anareolatae</taxon>
        <taxon>Phasmatidae</taxon>
        <taxon>Eurycanthinae</taxon>
        <taxon>Dryococelus</taxon>
    </lineage>
</organism>
<dbReference type="InterPro" id="IPR013103">
    <property type="entry name" value="RVT_2"/>
</dbReference>
<evidence type="ECO:0000313" key="2">
    <source>
        <dbReference type="EMBL" id="KAJ8876864.1"/>
    </source>
</evidence>
<feature type="domain" description="Reverse transcriptase Ty1/copia-type" evidence="1">
    <location>
        <begin position="5"/>
        <end position="51"/>
    </location>
</feature>
<evidence type="ECO:0000259" key="1">
    <source>
        <dbReference type="Pfam" id="PF07727"/>
    </source>
</evidence>
<accession>A0ABQ9GXU3</accession>
<keyword evidence="3" id="KW-1185">Reference proteome</keyword>
<evidence type="ECO:0000313" key="3">
    <source>
        <dbReference type="Proteomes" id="UP001159363"/>
    </source>
</evidence>
<sequence length="99" mass="11311">MKRKDVWEIIERPENVKVIGSKWVFSLKHDSEGKIQKYKARLVAQGFKKQMNYGLYVDDIIVIGSEEIKSVKDNLASKLEIKDLGIATNVLSKRKEGSC</sequence>
<name>A0ABQ9GXU3_9NEOP</name>
<protein>
    <recommendedName>
        <fullName evidence="1">Reverse transcriptase Ty1/copia-type domain-containing protein</fullName>
    </recommendedName>
</protein>
<gene>
    <name evidence="2" type="ORF">PR048_021311</name>
</gene>
<proteinExistence type="predicted"/>
<dbReference type="Proteomes" id="UP001159363">
    <property type="component" value="Chromosome 7"/>
</dbReference>
<dbReference type="Pfam" id="PF07727">
    <property type="entry name" value="RVT_2"/>
    <property type="match status" value="1"/>
</dbReference>